<dbReference type="InterPro" id="IPR016186">
    <property type="entry name" value="C-type_lectin-like/link_sf"/>
</dbReference>
<dbReference type="PROSITE" id="PS00615">
    <property type="entry name" value="C_TYPE_LECTIN_1"/>
    <property type="match status" value="1"/>
</dbReference>
<reference evidence="3" key="1">
    <citation type="submission" date="2025-08" db="UniProtKB">
        <authorList>
            <consortium name="Ensembl"/>
        </authorList>
    </citation>
    <scope>IDENTIFICATION</scope>
</reference>
<proteinExistence type="predicted"/>
<dbReference type="InterPro" id="IPR016187">
    <property type="entry name" value="CTDL_fold"/>
</dbReference>
<name>A0A8C8DRF5_9TELE</name>
<evidence type="ECO:0000259" key="2">
    <source>
        <dbReference type="PROSITE" id="PS50041"/>
    </source>
</evidence>
<dbReference type="Proteomes" id="UP000694383">
    <property type="component" value="Unplaced"/>
</dbReference>
<dbReference type="SMART" id="SM00034">
    <property type="entry name" value="CLECT"/>
    <property type="match status" value="1"/>
</dbReference>
<organism evidence="3 4">
    <name type="scientific">Oryzias sinensis</name>
    <name type="common">Chinese medaka</name>
    <dbReference type="NCBI Taxonomy" id="183150"/>
    <lineage>
        <taxon>Eukaryota</taxon>
        <taxon>Metazoa</taxon>
        <taxon>Chordata</taxon>
        <taxon>Craniata</taxon>
        <taxon>Vertebrata</taxon>
        <taxon>Euteleostomi</taxon>
        <taxon>Actinopterygii</taxon>
        <taxon>Neopterygii</taxon>
        <taxon>Teleostei</taxon>
        <taxon>Neoteleostei</taxon>
        <taxon>Acanthomorphata</taxon>
        <taxon>Ovalentaria</taxon>
        <taxon>Atherinomorphae</taxon>
        <taxon>Beloniformes</taxon>
        <taxon>Adrianichthyidae</taxon>
        <taxon>Oryziinae</taxon>
        <taxon>Oryzias</taxon>
    </lineage>
</organism>
<keyword evidence="1" id="KW-1015">Disulfide bond</keyword>
<dbReference type="InterPro" id="IPR050111">
    <property type="entry name" value="C-type_lectin/snaclec_domain"/>
</dbReference>
<dbReference type="GeneTree" id="ENSGT00940000162818"/>
<dbReference type="PROSITE" id="PS50041">
    <property type="entry name" value="C_TYPE_LECTIN_2"/>
    <property type="match status" value="1"/>
</dbReference>
<dbReference type="Pfam" id="PF00059">
    <property type="entry name" value="Lectin_C"/>
    <property type="match status" value="1"/>
</dbReference>
<evidence type="ECO:0000313" key="3">
    <source>
        <dbReference type="Ensembl" id="ENSOSIP00000024116.1"/>
    </source>
</evidence>
<sequence>RGLQPPAPDTHAVMISEISSGTVFKQRLSERFQKASSCARKLQKDKSNLQHNRTSFTMLVLILLGLALMVVDPSDEQELKLLRGNCPMFWYSYGDRCYKYVATPMTWGNAELHCVSQNANLMLIQNFDPAEAFTWIGLSDAQEEGGWLWSDGTKVDFQAWDPPQPDNWDGDENCGNTNFGINKEWNDFPCRHTYSFVCKVSSGSCSKLN</sequence>
<keyword evidence="4" id="KW-1185">Reference proteome</keyword>
<dbReference type="Ensembl" id="ENSOSIT00000025470.1">
    <property type="protein sequence ID" value="ENSOSIP00000024116.1"/>
    <property type="gene ID" value="ENSOSIG00000012685.1"/>
</dbReference>
<dbReference type="InterPro" id="IPR001304">
    <property type="entry name" value="C-type_lectin-like"/>
</dbReference>
<dbReference type="Gene3D" id="3.10.100.10">
    <property type="entry name" value="Mannose-Binding Protein A, subunit A"/>
    <property type="match status" value="1"/>
</dbReference>
<dbReference type="SUPFAM" id="SSF56436">
    <property type="entry name" value="C-type lectin-like"/>
    <property type="match status" value="1"/>
</dbReference>
<evidence type="ECO:0000256" key="1">
    <source>
        <dbReference type="ARBA" id="ARBA00023157"/>
    </source>
</evidence>
<evidence type="ECO:0000313" key="4">
    <source>
        <dbReference type="Proteomes" id="UP000694383"/>
    </source>
</evidence>
<feature type="domain" description="C-type lectin" evidence="2">
    <location>
        <begin position="93"/>
        <end position="199"/>
    </location>
</feature>
<dbReference type="InterPro" id="IPR018378">
    <property type="entry name" value="C-type_lectin_CS"/>
</dbReference>
<accession>A0A8C8DRF5</accession>
<reference evidence="3" key="2">
    <citation type="submission" date="2025-09" db="UniProtKB">
        <authorList>
            <consortium name="Ensembl"/>
        </authorList>
    </citation>
    <scope>IDENTIFICATION</scope>
</reference>
<dbReference type="AlphaFoldDB" id="A0A8C8DRF5"/>
<protein>
    <recommendedName>
        <fullName evidence="2">C-type lectin domain-containing protein</fullName>
    </recommendedName>
</protein>
<dbReference type="PANTHER" id="PTHR22803">
    <property type="entry name" value="MANNOSE, PHOSPHOLIPASE, LECTIN RECEPTOR RELATED"/>
    <property type="match status" value="1"/>
</dbReference>